<dbReference type="GO" id="GO:0006793">
    <property type="term" value="P:phosphorus metabolic process"/>
    <property type="evidence" value="ECO:0007669"/>
    <property type="project" value="InterPro"/>
</dbReference>
<dbReference type="Pfam" id="PF03976">
    <property type="entry name" value="PPK2"/>
    <property type="match status" value="1"/>
</dbReference>
<comment type="subunit">
    <text evidence="4">Homotetramer.</text>
</comment>
<evidence type="ECO:0000313" key="7">
    <source>
        <dbReference type="Proteomes" id="UP000484164"/>
    </source>
</evidence>
<organism evidence="6 7">
    <name type="scientific">Phaeocystidibacter marisrubri</name>
    <dbReference type="NCBI Taxonomy" id="1577780"/>
    <lineage>
        <taxon>Bacteria</taxon>
        <taxon>Pseudomonadati</taxon>
        <taxon>Bacteroidota</taxon>
        <taxon>Flavobacteriia</taxon>
        <taxon>Flavobacteriales</taxon>
        <taxon>Phaeocystidibacteraceae</taxon>
        <taxon>Phaeocystidibacter</taxon>
    </lineage>
</organism>
<gene>
    <name evidence="6" type="primary">ppk2</name>
    <name evidence="6" type="ORF">F8C82_06220</name>
</gene>
<feature type="domain" description="Polyphosphate kinase-2-related" evidence="5">
    <location>
        <begin position="34"/>
        <end position="258"/>
    </location>
</feature>
<dbReference type="EMBL" id="WBVQ01000001">
    <property type="protein sequence ID" value="KAB2817996.1"/>
    <property type="molecule type" value="Genomic_DNA"/>
</dbReference>
<keyword evidence="3 4" id="KW-0418">Kinase</keyword>
<dbReference type="InterPro" id="IPR027417">
    <property type="entry name" value="P-loop_NTPase"/>
</dbReference>
<evidence type="ECO:0000313" key="6">
    <source>
        <dbReference type="EMBL" id="KAB2817996.1"/>
    </source>
</evidence>
<dbReference type="EC" id="2.7.4.-" evidence="4"/>
<comment type="caution">
    <text evidence="6">The sequence shown here is derived from an EMBL/GenBank/DDBJ whole genome shotgun (WGS) entry which is preliminary data.</text>
</comment>
<sequence>MTKKFTAEHLENAQSRGELMDIAKANHIPIDKALQKIRYEKELNLLQSELVSLQKWIALNKMRVAIIFEGRDAAGKGGAIKRFKEHLNPRSSRVVALTKPTEVEQGQWYFRRYIKELPNPGEIVFFDRSWYNRAVVEPVMGFCSEDQYQKFMVQVSEFEHLLYEDNVKVIKFWFSISKKEQQRRFDSRMANPLKRWKFSPVDMKGQELWNEYTHYKEQMFNRTHTNFSPWIIVKTNSKREARLESLRYVLSQFEYEGKGESGIELLPDPNVIIRYHRSAVQIDI</sequence>
<dbReference type="InterPro" id="IPR022486">
    <property type="entry name" value="PPK2_PA0141"/>
</dbReference>
<keyword evidence="7" id="KW-1185">Reference proteome</keyword>
<accession>A0A6L3ZJ02</accession>
<dbReference type="AlphaFoldDB" id="A0A6L3ZJ02"/>
<dbReference type="RefSeq" id="WP_151692684.1">
    <property type="nucleotide sequence ID" value="NZ_BMGX01000002.1"/>
</dbReference>
<dbReference type="PANTHER" id="PTHR34383">
    <property type="entry name" value="POLYPHOSPHATE:AMP PHOSPHOTRANSFERASE-RELATED"/>
    <property type="match status" value="1"/>
</dbReference>
<dbReference type="OrthoDB" id="9775224at2"/>
<dbReference type="NCBIfam" id="TIGR03707">
    <property type="entry name" value="PPK2_P_aer"/>
    <property type="match status" value="1"/>
</dbReference>
<protein>
    <recommendedName>
        <fullName evidence="4">ADP/GDP-polyphosphate phosphotransferase</fullName>
        <ecNumber evidence="4">2.7.4.-</ecNumber>
    </recommendedName>
    <alternativeName>
        <fullName evidence="4">Polyphosphate kinase PPK2</fullName>
    </alternativeName>
</protein>
<dbReference type="SUPFAM" id="SSF52540">
    <property type="entry name" value="P-loop containing nucleoside triphosphate hydrolases"/>
    <property type="match status" value="1"/>
</dbReference>
<proteinExistence type="inferred from homology"/>
<evidence type="ECO:0000256" key="3">
    <source>
        <dbReference type="ARBA" id="ARBA00022777"/>
    </source>
</evidence>
<comment type="function">
    <text evidence="4">Uses inorganic polyphosphate (polyP) as a donor to convert GDP to GTP or ADP to ATP.</text>
</comment>
<dbReference type="GO" id="GO:0008976">
    <property type="term" value="F:polyphosphate kinase activity"/>
    <property type="evidence" value="ECO:0007669"/>
    <property type="project" value="UniProtKB-UniRule"/>
</dbReference>
<name>A0A6L3ZJ02_9FLAO</name>
<evidence type="ECO:0000259" key="5">
    <source>
        <dbReference type="Pfam" id="PF03976"/>
    </source>
</evidence>
<dbReference type="InterPro" id="IPR022488">
    <property type="entry name" value="PPK2-related"/>
</dbReference>
<evidence type="ECO:0000256" key="1">
    <source>
        <dbReference type="ARBA" id="ARBA00009924"/>
    </source>
</evidence>
<dbReference type="Gene3D" id="3.40.50.300">
    <property type="entry name" value="P-loop containing nucleotide triphosphate hydrolases"/>
    <property type="match status" value="1"/>
</dbReference>
<reference evidence="6 7" key="1">
    <citation type="submission" date="2019-10" db="EMBL/GenBank/DDBJ databases">
        <title>Genome sequence of Phaeocystidibacter marisrubri JCM30614 (type strain).</title>
        <authorList>
            <person name="Bowman J.P."/>
        </authorList>
    </citation>
    <scope>NUCLEOTIDE SEQUENCE [LARGE SCALE GENOMIC DNA]</scope>
    <source>
        <strain evidence="6 7">JCM 30614</strain>
    </source>
</reference>
<evidence type="ECO:0000256" key="4">
    <source>
        <dbReference type="RuleBase" id="RU369062"/>
    </source>
</evidence>
<dbReference type="Proteomes" id="UP000484164">
    <property type="component" value="Unassembled WGS sequence"/>
</dbReference>
<evidence type="ECO:0000256" key="2">
    <source>
        <dbReference type="ARBA" id="ARBA00022679"/>
    </source>
</evidence>
<comment type="similarity">
    <text evidence="1 4">Belongs to the polyphosphate kinase 2 (PPK2) family. Class I subfamily.</text>
</comment>
<keyword evidence="2 4" id="KW-0808">Transferase</keyword>
<dbReference type="PIRSF" id="PIRSF028756">
    <property type="entry name" value="PPK2_prd"/>
    <property type="match status" value="1"/>
</dbReference>
<dbReference type="InterPro" id="IPR016898">
    <property type="entry name" value="Polyphosphate_phosphotransfera"/>
</dbReference>
<dbReference type="PANTHER" id="PTHR34383:SF1">
    <property type="entry name" value="ADP-POLYPHOSPHATE PHOSPHOTRANSFERASE"/>
    <property type="match status" value="1"/>
</dbReference>